<accession>A0AAV8QLR6</accession>
<name>A0AAV8QLR6_ENSVE</name>
<dbReference type="GO" id="GO:0009360">
    <property type="term" value="C:DNA polymerase III complex"/>
    <property type="evidence" value="ECO:0007669"/>
    <property type="project" value="InterPro"/>
</dbReference>
<evidence type="ECO:0000256" key="2">
    <source>
        <dbReference type="ARBA" id="ARBA00006360"/>
    </source>
</evidence>
<dbReference type="SUPFAM" id="SSF48019">
    <property type="entry name" value="post-AAA+ oligomerization domain-like"/>
    <property type="match status" value="1"/>
</dbReference>
<evidence type="ECO:0000256" key="8">
    <source>
        <dbReference type="SAM" id="MobiDB-lite"/>
    </source>
</evidence>
<dbReference type="GO" id="GO:0003689">
    <property type="term" value="F:DNA clamp loader activity"/>
    <property type="evidence" value="ECO:0007669"/>
    <property type="project" value="TreeGrafter"/>
</dbReference>
<sequence length="1319" mass="146117">MSVTVCFSKGSNRVSACPWIIQSSPLHLTVEIWLDLAQLTPSLVLFAHILFAGCVLFIDSGIPDDSHENFIARILKLESMSIIRCLFLFASFTYSWKELHPKLAACYCESANVGKETFVTWLGELQFKIFIAGQNDSCRCTTGHLPCPYSFVQTSVGPNELHLKRELIALRKAPFLRDPETCSSWRGKNGRPKLHLCSLKSSKPIERAQKLDEEDREESTKESPENFSVSNSLLAEESPENFSLSNSLIMDSKSDTHLEVPGNMYNVAAIDSRTPVRRTIRKFRRKSNSKRGLLKHSAASKLLDTTSSSLGILDSIEGSDDSGDYNSENLQHLAQDLSQKIGFISRSASPILHGFGHGCQLSSSRIPRTSKRVGSSQSCTPASSCSYYKYGGQDPSTIGSWDGTATSFDGDGLDQLELPKAQKCGIPSYWSKITRARSGGGFISPSLSDTLKRKGSSILCGSQTLYNKKNLSGCHKQNYLSKSSQGLPLLTSSCDEGHSSLDTSSDELSSKFGELDLEAMSRLNGRRWSSCKSQEGLEMDLPGRTSLDIADQRTLSQKYQPRSFHEIVGQNIVVQSLGNAISRGKIAPAYLFHGPRGTGKTSSARIFAAALNCLNEENKPCWFCKECTAFSSRHGTNFIEANATNKMCIDQVRYLLKSLALAKTISQYKVFVIDECHMLSSQNWSTFMKFLEEPLPHVVFVFITTGTGSLPRAIVSRCQKYIFLKVKDVDIVCRLRTLSVKENIDVELDALDLIALNSDGSLRDAEIMLDQLSLLGKRITTSLVNDLVGVVPDEKLLDLLEIAMSSDTAETVKRSRELINSGVDPIALMSQLAGLIMDIIAGTYRLADLHSGSTTLGGRNLTEAELERLQLALKILSDAEKQLRHSSERSTWFTAALLQLGSGNNTEPNRSSSSSRQSARRKSNGVSDMDSLSMMHKNRRSLDRILDNFFHTSDATGKGEHRSMTPEMLNEIWILCIHRCHSNTLRQLLSANGRLISISENGGILIAFIGFEDSVTKSRAERFLSSITNSMETVLGYNVEVRLALLPKVHSDVLQSEPSLASNQMEKDKQREARSDNLSSHPNMRKIKGSKFLDSCEGNPERAHEKSDISALGEMDYVQTSVPALDGSCNSNDKGQGTLAQRPLKAAADEQRLETAWLQAAEPGYVSHPKPDKNQILPQNGVNDLSSKQSLTTTPKSLKNWDDELVHGIKALRTSTTEGHHKEQYERVDHYAISPSLLHCYKTGNSEKQNMGYESGPGCNGILCWKTPKSHGRKVKRGIHLKSPRTSRLTTWNKMAQQQAFSFYEYKGILDELFCPNQY</sequence>
<feature type="region of interest" description="Disordered" evidence="8">
    <location>
        <begin position="1165"/>
        <end position="1196"/>
    </location>
</feature>
<feature type="region of interest" description="Disordered" evidence="8">
    <location>
        <begin position="207"/>
        <end position="232"/>
    </location>
</feature>
<dbReference type="Pfam" id="PF12169">
    <property type="entry name" value="DNA_pol3_gamma3"/>
    <property type="match status" value="1"/>
</dbReference>
<keyword evidence="3" id="KW-0479">Metal-binding</keyword>
<comment type="function">
    <text evidence="1">May be involved in DNA replication and thus regulate cell proliferation.</text>
</comment>
<keyword evidence="11" id="KW-1185">Reference proteome</keyword>
<evidence type="ECO:0000259" key="9">
    <source>
        <dbReference type="SMART" id="SM00382"/>
    </source>
</evidence>
<dbReference type="PANTHER" id="PTHR11669:SF63">
    <property type="entry name" value="PROTEIN STICHEL"/>
    <property type="match status" value="1"/>
</dbReference>
<proteinExistence type="inferred from homology"/>
<gene>
    <name evidence="10" type="ORF">OPV22_016709</name>
</gene>
<feature type="compositionally biased region" description="Basic and acidic residues" evidence="8">
    <location>
        <begin position="1099"/>
        <end position="1108"/>
    </location>
</feature>
<feature type="compositionally biased region" description="Polar residues" evidence="8">
    <location>
        <begin position="1176"/>
        <end position="1196"/>
    </location>
</feature>
<organism evidence="10 11">
    <name type="scientific">Ensete ventricosum</name>
    <name type="common">Abyssinian banana</name>
    <name type="synonym">Musa ensete</name>
    <dbReference type="NCBI Taxonomy" id="4639"/>
    <lineage>
        <taxon>Eukaryota</taxon>
        <taxon>Viridiplantae</taxon>
        <taxon>Streptophyta</taxon>
        <taxon>Embryophyta</taxon>
        <taxon>Tracheophyta</taxon>
        <taxon>Spermatophyta</taxon>
        <taxon>Magnoliopsida</taxon>
        <taxon>Liliopsida</taxon>
        <taxon>Zingiberales</taxon>
        <taxon>Musaceae</taxon>
        <taxon>Ensete</taxon>
    </lineage>
</organism>
<dbReference type="Pfam" id="PF23007">
    <property type="entry name" value="DnaA_N-like_STI"/>
    <property type="match status" value="1"/>
</dbReference>
<dbReference type="GO" id="GO:0005524">
    <property type="term" value="F:ATP binding"/>
    <property type="evidence" value="ECO:0007669"/>
    <property type="project" value="UniProtKB-KW"/>
</dbReference>
<dbReference type="CDD" id="cd18137">
    <property type="entry name" value="HLD_clamp_pol_III_gamma_tau"/>
    <property type="match status" value="1"/>
</dbReference>
<dbReference type="GO" id="GO:0003887">
    <property type="term" value="F:DNA-directed DNA polymerase activity"/>
    <property type="evidence" value="ECO:0007669"/>
    <property type="project" value="InterPro"/>
</dbReference>
<dbReference type="GO" id="GO:0003677">
    <property type="term" value="F:DNA binding"/>
    <property type="evidence" value="ECO:0007669"/>
    <property type="project" value="InterPro"/>
</dbReference>
<evidence type="ECO:0000256" key="4">
    <source>
        <dbReference type="ARBA" id="ARBA00022741"/>
    </source>
</evidence>
<dbReference type="GO" id="GO:0006261">
    <property type="term" value="P:DNA-templated DNA replication"/>
    <property type="evidence" value="ECO:0007669"/>
    <property type="project" value="TreeGrafter"/>
</dbReference>
<comment type="similarity">
    <text evidence="2">Belongs to the DnaX/STICHEL family.</text>
</comment>
<dbReference type="InterPro" id="IPR008921">
    <property type="entry name" value="DNA_pol3_clamp-load_cplx_C"/>
</dbReference>
<dbReference type="InterPro" id="IPR045085">
    <property type="entry name" value="HLD_clamp_pol_III_gamma_tau"/>
</dbReference>
<dbReference type="SMART" id="SM00382">
    <property type="entry name" value="AAA"/>
    <property type="match status" value="1"/>
</dbReference>
<evidence type="ECO:0000313" key="11">
    <source>
        <dbReference type="Proteomes" id="UP001222027"/>
    </source>
</evidence>
<feature type="domain" description="AAA+ ATPase" evidence="9">
    <location>
        <begin position="586"/>
        <end position="728"/>
    </location>
</feature>
<dbReference type="InterPro" id="IPR050238">
    <property type="entry name" value="DNA_Rep/Repair_Clamp_Loader"/>
</dbReference>
<protein>
    <recommendedName>
        <fullName evidence="9">AAA+ ATPase domain-containing protein</fullName>
    </recommendedName>
</protein>
<dbReference type="Gene3D" id="1.10.8.60">
    <property type="match status" value="1"/>
</dbReference>
<dbReference type="PANTHER" id="PTHR11669">
    <property type="entry name" value="REPLICATION FACTOR C / DNA POLYMERASE III GAMMA-TAU SUBUNIT"/>
    <property type="match status" value="1"/>
</dbReference>
<dbReference type="Gene3D" id="1.20.272.10">
    <property type="match status" value="1"/>
</dbReference>
<dbReference type="SUPFAM" id="SSF52540">
    <property type="entry name" value="P-loop containing nucleoside triphosphate hydrolases"/>
    <property type="match status" value="1"/>
</dbReference>
<feature type="compositionally biased region" description="Polar residues" evidence="8">
    <location>
        <begin position="1055"/>
        <end position="1064"/>
    </location>
</feature>
<dbReference type="NCBIfam" id="TIGR02397">
    <property type="entry name" value="dnaX_nterm"/>
    <property type="match status" value="1"/>
</dbReference>
<feature type="compositionally biased region" description="Basic and acidic residues" evidence="8">
    <location>
        <begin position="1065"/>
        <end position="1075"/>
    </location>
</feature>
<dbReference type="GO" id="GO:0006281">
    <property type="term" value="P:DNA repair"/>
    <property type="evidence" value="ECO:0007669"/>
    <property type="project" value="TreeGrafter"/>
</dbReference>
<keyword evidence="5" id="KW-0862">Zinc</keyword>
<dbReference type="Gene3D" id="3.40.50.300">
    <property type="entry name" value="P-loop containing nucleotide triphosphate hydrolases"/>
    <property type="match status" value="1"/>
</dbReference>
<evidence type="ECO:0000313" key="10">
    <source>
        <dbReference type="EMBL" id="KAJ8484224.1"/>
    </source>
</evidence>
<dbReference type="InterPro" id="IPR012763">
    <property type="entry name" value="DNA_pol_III_sug/sutau_N"/>
</dbReference>
<evidence type="ECO:0000256" key="1">
    <source>
        <dbReference type="ARBA" id="ARBA00002386"/>
    </source>
</evidence>
<evidence type="ECO:0000256" key="6">
    <source>
        <dbReference type="ARBA" id="ARBA00022840"/>
    </source>
</evidence>
<feature type="region of interest" description="Disordered" evidence="8">
    <location>
        <begin position="903"/>
        <end position="933"/>
    </location>
</feature>
<dbReference type="Proteomes" id="UP001222027">
    <property type="component" value="Unassembled WGS sequence"/>
</dbReference>
<dbReference type="GO" id="GO:0046872">
    <property type="term" value="F:metal ion binding"/>
    <property type="evidence" value="ECO:0007669"/>
    <property type="project" value="UniProtKB-KW"/>
</dbReference>
<dbReference type="InterPro" id="IPR022754">
    <property type="entry name" value="DNA_pol_III_gamma-3"/>
</dbReference>
<keyword evidence="7" id="KW-0175">Coiled coil</keyword>
<dbReference type="InterPro" id="IPR003593">
    <property type="entry name" value="AAA+_ATPase"/>
</dbReference>
<dbReference type="InterPro" id="IPR027417">
    <property type="entry name" value="P-loop_NTPase"/>
</dbReference>
<evidence type="ECO:0000256" key="3">
    <source>
        <dbReference type="ARBA" id="ARBA00022723"/>
    </source>
</evidence>
<dbReference type="FunFam" id="1.10.8.60:FF:000013">
    <property type="entry name" value="DNA polymerase III subunit gamma/tau"/>
    <property type="match status" value="1"/>
</dbReference>
<evidence type="ECO:0000256" key="5">
    <source>
        <dbReference type="ARBA" id="ARBA00022833"/>
    </source>
</evidence>
<keyword evidence="4" id="KW-0547">Nucleotide-binding</keyword>
<comment type="caution">
    <text evidence="10">The sequence shown here is derived from an EMBL/GenBank/DDBJ whole genome shotgun (WGS) entry which is preliminary data.</text>
</comment>
<dbReference type="Pfam" id="PF13177">
    <property type="entry name" value="DNA_pol3_delta2"/>
    <property type="match status" value="1"/>
</dbReference>
<reference evidence="10 11" key="1">
    <citation type="submission" date="2022-12" db="EMBL/GenBank/DDBJ databases">
        <title>Chromosome-scale assembly of the Ensete ventricosum genome.</title>
        <authorList>
            <person name="Dussert Y."/>
            <person name="Stocks J."/>
            <person name="Wendawek A."/>
            <person name="Woldeyes F."/>
            <person name="Nichols R.A."/>
            <person name="Borrell J.S."/>
        </authorList>
    </citation>
    <scope>NUCLEOTIDE SEQUENCE [LARGE SCALE GENOMIC DNA]</scope>
    <source>
        <strain evidence="11">cv. Maze</strain>
        <tissue evidence="10">Seeds</tissue>
    </source>
</reference>
<keyword evidence="6" id="KW-0067">ATP-binding</keyword>
<dbReference type="CDD" id="cd00009">
    <property type="entry name" value="AAA"/>
    <property type="match status" value="1"/>
</dbReference>
<feature type="compositionally biased region" description="Basic and acidic residues" evidence="8">
    <location>
        <begin position="207"/>
        <end position="224"/>
    </location>
</feature>
<dbReference type="GO" id="GO:0005663">
    <property type="term" value="C:DNA replication factor C complex"/>
    <property type="evidence" value="ECO:0007669"/>
    <property type="project" value="TreeGrafter"/>
</dbReference>
<dbReference type="InterPro" id="IPR054506">
    <property type="entry name" value="DnaA_N-like_STI"/>
</dbReference>
<dbReference type="EMBL" id="JAQQAF010000005">
    <property type="protein sequence ID" value="KAJ8484224.1"/>
    <property type="molecule type" value="Genomic_DNA"/>
</dbReference>
<feature type="region of interest" description="Disordered" evidence="8">
    <location>
        <begin position="1055"/>
        <end position="1147"/>
    </location>
</feature>
<evidence type="ECO:0000256" key="7">
    <source>
        <dbReference type="ARBA" id="ARBA00023054"/>
    </source>
</evidence>
<feature type="compositionally biased region" description="Polar residues" evidence="8">
    <location>
        <begin position="1118"/>
        <end position="1139"/>
    </location>
</feature>